<dbReference type="SUPFAM" id="SSF57667">
    <property type="entry name" value="beta-beta-alpha zinc fingers"/>
    <property type="match status" value="1"/>
</dbReference>
<keyword evidence="1 2" id="KW-0103">Bromodomain</keyword>
<feature type="domain" description="C2H2-type" evidence="7">
    <location>
        <begin position="911"/>
        <end position="938"/>
    </location>
</feature>
<feature type="compositionally biased region" description="Pro residues" evidence="5">
    <location>
        <begin position="1114"/>
        <end position="1126"/>
    </location>
</feature>
<evidence type="ECO:0000256" key="4">
    <source>
        <dbReference type="SAM" id="Coils"/>
    </source>
</evidence>
<feature type="compositionally biased region" description="Polar residues" evidence="5">
    <location>
        <begin position="1079"/>
        <end position="1093"/>
    </location>
</feature>
<dbReference type="Gene3D" id="3.30.160.60">
    <property type="entry name" value="Classic Zinc Finger"/>
    <property type="match status" value="1"/>
</dbReference>
<feature type="compositionally biased region" description="Basic and acidic residues" evidence="5">
    <location>
        <begin position="1043"/>
        <end position="1078"/>
    </location>
</feature>
<feature type="compositionally biased region" description="Basic residues" evidence="5">
    <location>
        <begin position="1282"/>
        <end position="1291"/>
    </location>
</feature>
<feature type="compositionally biased region" description="Polar residues" evidence="5">
    <location>
        <begin position="881"/>
        <end position="900"/>
    </location>
</feature>
<dbReference type="PANTHER" id="PTHR31095:SF3">
    <property type="entry name" value="RIKEN CDNA 9930021J03 GENE"/>
    <property type="match status" value="1"/>
</dbReference>
<feature type="compositionally biased region" description="Low complexity" evidence="5">
    <location>
        <begin position="11"/>
        <end position="22"/>
    </location>
</feature>
<keyword evidence="3" id="KW-0479">Metal-binding</keyword>
<dbReference type="InterPro" id="IPR036236">
    <property type="entry name" value="Znf_C2H2_sf"/>
</dbReference>
<dbReference type="InterPro" id="IPR013087">
    <property type="entry name" value="Znf_C2H2_type"/>
</dbReference>
<feature type="compositionally biased region" description="Low complexity" evidence="5">
    <location>
        <begin position="72"/>
        <end position="82"/>
    </location>
</feature>
<evidence type="ECO:0000256" key="5">
    <source>
        <dbReference type="SAM" id="MobiDB-lite"/>
    </source>
</evidence>
<dbReference type="PROSITE" id="PS50014">
    <property type="entry name" value="BROMODOMAIN_2"/>
    <property type="match status" value="1"/>
</dbReference>
<name>A0AAE1BRP4_PETCI</name>
<dbReference type="CDD" id="cd04369">
    <property type="entry name" value="Bromodomain"/>
    <property type="match status" value="1"/>
</dbReference>
<feature type="region of interest" description="Disordered" evidence="5">
    <location>
        <begin position="1025"/>
        <end position="1126"/>
    </location>
</feature>
<dbReference type="SMART" id="SM00297">
    <property type="entry name" value="BROMO"/>
    <property type="match status" value="1"/>
</dbReference>
<gene>
    <name evidence="8" type="ORF">Pcinc_037881</name>
</gene>
<reference evidence="8" key="1">
    <citation type="submission" date="2023-10" db="EMBL/GenBank/DDBJ databases">
        <title>Genome assemblies of two species of porcelain crab, Petrolisthes cinctipes and Petrolisthes manimaculis (Anomura: Porcellanidae).</title>
        <authorList>
            <person name="Angst P."/>
        </authorList>
    </citation>
    <scope>NUCLEOTIDE SEQUENCE</scope>
    <source>
        <strain evidence="8">PB745_01</strain>
        <tissue evidence="8">Gill</tissue>
    </source>
</reference>
<dbReference type="InterPro" id="IPR056522">
    <property type="entry name" value="KIAA2026_hel"/>
</dbReference>
<dbReference type="PANTHER" id="PTHR31095">
    <property type="entry name" value="RIKEN CDNA 9930021J03 GENE"/>
    <property type="match status" value="1"/>
</dbReference>
<feature type="region of interest" description="Disordered" evidence="5">
    <location>
        <begin position="1356"/>
        <end position="1399"/>
    </location>
</feature>
<feature type="region of interest" description="Disordered" evidence="5">
    <location>
        <begin position="240"/>
        <end position="280"/>
    </location>
</feature>
<dbReference type="InterPro" id="IPR001487">
    <property type="entry name" value="Bromodomain"/>
</dbReference>
<accession>A0AAE1BRP4</accession>
<dbReference type="PROSITE" id="PS50157">
    <property type="entry name" value="ZINC_FINGER_C2H2_2"/>
    <property type="match status" value="1"/>
</dbReference>
<keyword evidence="3" id="KW-0862">Zinc</keyword>
<feature type="compositionally biased region" description="Acidic residues" evidence="5">
    <location>
        <begin position="165"/>
        <end position="185"/>
    </location>
</feature>
<evidence type="ECO:0000313" key="8">
    <source>
        <dbReference type="EMBL" id="KAK3855736.1"/>
    </source>
</evidence>
<dbReference type="InterPro" id="IPR040214">
    <property type="entry name" value="BRD10"/>
</dbReference>
<sequence length="2368" mass="262833">MAESEEAAWIQQQQQQQQQQTTTEEEAVWIQQQTQHQQHQQQEVVGNEAVWILQHQEQQQHQQIGDDSTWLQPQQQQQQQQQHILEEVTHSASTHDPLFQTHTHTHTHAYQQLKIEEEESALSGTSSLGSENHLPLLQAACEDAQFLPTLKQEEVNNDEWSGFSDTDDDDDDLAGEGGGSEDDDPTTTTTTTTTSTTHIQIKQESIPSNILQDRIKDVVVKEEKSSFSLYSGMSDIINESVRGGGSDSSPSSVSGSVPSLSPTKNPTTNASPSMSSITSSLGGYNKATTGVGAGSGGVGSGGVGSVGGSGGGGLLVHHPVTPKKRVVTKENTDHLSDELNLGYRILVELMSDYHKGSNTPFMEPMELDPEKNKDYLEVVEKPVWLKKIKEELLAGKYQTVTEVIGDLRTMLENAYRYYGPNNATTKKGLRLEHMMEQKIALLPKEVRELCSLERTSGQPPEDITQKHRNKSAKISVNGDNFFSYVLHRVRGCRVQREKELKKRRMEAMRQAKRDREQEVIEWEKNLLKEPIGSQMRGMWELPQIGHFIFLTLKTLNIYEVPQYELERTLLMPRASRTLAMLLTSLLSSPQQRLKLSEKPYMPYKVWARKLAHKTLLWYRCYHRESRNSQRVFDQMGIEPQFWLVCGQTNPFDRQLFHEMTYHQRVWLLKTLCDFLLHNHKTVQEVICDHTEADQREYHLGQDRHGSDYLHFPQFCGQDLRIYRRARVPSPEVTPLEDEVVEGSILPPEKVKEHRKMMKKFRHKYEEEAEWEGSRGKKRKRRKGRGRSRVVDPEEEVGLSSRSRPGHLRQRPRARYNDQLDDLGLSSDDEPIRPRGRRTWAAELSEESEPEAEGDKADAASTPADPPGTPAAPEGVEEETEITNSPAPQQQEVLTRAQQKNPRTRRGGKKKPTCELCGKAFQNIAALKGHRAVHTKEKQRLALNGDDIPAKNKRLELGDNSRETSEERTYNGADRLSDSVVQNGECGPKNKEDLIIKDSSDDKVCDLKNESLMNGKIKAETDLEKRVMENGNNKDESDTTGVEIKTEIKEEVIEEMDINHKELSDGKQLKQEQVKKESNPKNLSQDSPSCNGFTDQEKNSESKSSESSKTKEKSPTPPKVLPPIYDPSPYLPCLKEFELVVTSVEQLRELIKKFGDLPEGAGGGGDKNGGGEEEEGNSGKKSKEDNKKRPSSEVKLHYALCNLLNELSPWETKLLSATKKLRTKLRHECNDFEKRDPSYMDPAEEAWMSDPEPEPEPPQPPQQDSSSSSSSSEESLDEEGNPKRKLRKRRAKQQATTHLMENTPPPVEPPPVTTHTNADGYAVSSRGRIRKVKKIVNYDGLDFEKLAMQASQEAEMERARKKRKREEEEKEKEEQEADEVPGNTTTTTTTTTPSPLPSGVRRYLLSQTGRVMGYIDNEGHVHSGSAVKDTKTDKGRVDISSVRNLAGQLVTNAKKESPQPLTKTGVLFPKKTFQNSTFKPGVPTVVVAAIDNHGSPVYVRVVGEQAMQLVKYMRPSAKGPISQIKLQHHGQTYTVNTNAHMITSNIPGLPDGESSTKPSSTVVQSSVVTSKPTSTLVTTKPVSGLEGLASSNSPSVPRVAPISSVVSSVSSQNTLALAYRGMTKQTKPMTVNAPVRPQTTCVPGSTQQNDVNRLSSSTKLVTASPSVVSSVVPPTVRTPTNTGVIPPTHSLISVNQTGNRQQAPNVIASTRPQVSPVVNRTVMATGAVSTNQNTMSVQPGTSGQHQGTKQQQQVVAIQSPSAVALTGPGGQTQVHLKLESESLAQLMQRTGSKIVALPNDRGGYTLSLTPGAVTPGQKNQTLIANTAAKVQVVAGTTALLEESPQAPVVQQQQQQQPQVIHQQSHVISQGVAGVPQTTNITQQTSPAQQVGLRQVIPANISHNTTTTNVGTQVVPRIGVQQRVYNQGGRSLTTPVTGVVTSQQRGNIVTSSQTSGIVQKVNTSVGQVTQGQVVMQQRVAAVGNQTPATQQTSQGVVHQATAATYKQVVVNQPVQQVAQQVIRVAPASVMQQGQQVVRLHAVPASGAQGSGTTQKLVQIVQPSGGRQVVQMVQQVVGTQSQGSQPHQGLIYVQGGGQVLQQTKSNLSTVHHTLQGTTSVQQNQTQQLVGQQQKVQHQIVSQQPILQQHLTGQQQIVQQKQQQVTQTQQILQPQVMQQQQLVVQQQQQPVVSQHQQTIMQQQQTVVQQQQQPTVVQQQHTVVQQQQQQTTVVQQQQQQQQQIVNQQQSIQQHQQLLQQQQPVVQQQVLQQPVVQQQVVQQQALQQQPVIQQQQQQQQQPQQQPVQQQQQPVQQQQQQQQTVVQQQGRLVLVRTNQGEQMGLQLSDGRVSLLSQEQLQTVLREGTLKLNHQT</sequence>
<evidence type="ECO:0000313" key="9">
    <source>
        <dbReference type="Proteomes" id="UP001286313"/>
    </source>
</evidence>
<feature type="compositionally biased region" description="Acidic residues" evidence="5">
    <location>
        <begin position="1367"/>
        <end position="1378"/>
    </location>
</feature>
<feature type="region of interest" description="Disordered" evidence="5">
    <location>
        <begin position="763"/>
        <end position="913"/>
    </location>
</feature>
<evidence type="ECO:0000256" key="1">
    <source>
        <dbReference type="ARBA" id="ARBA00023117"/>
    </source>
</evidence>
<feature type="region of interest" description="Disordered" evidence="5">
    <location>
        <begin position="1"/>
        <end position="26"/>
    </location>
</feature>
<dbReference type="PROSITE" id="PS00028">
    <property type="entry name" value="ZINC_FINGER_C2H2_1"/>
    <property type="match status" value="1"/>
</dbReference>
<comment type="caution">
    <text evidence="8">The sequence shown here is derived from an EMBL/GenBank/DDBJ whole genome shotgun (WGS) entry which is preliminary data.</text>
</comment>
<dbReference type="GO" id="GO:0008270">
    <property type="term" value="F:zinc ion binding"/>
    <property type="evidence" value="ECO:0007669"/>
    <property type="project" value="UniProtKB-KW"/>
</dbReference>
<keyword evidence="4" id="KW-0175">Coiled coil</keyword>
<proteinExistence type="predicted"/>
<dbReference type="Gene3D" id="1.20.920.10">
    <property type="entry name" value="Bromodomain-like"/>
    <property type="match status" value="1"/>
</dbReference>
<feature type="compositionally biased region" description="Basic and acidic residues" evidence="5">
    <location>
        <begin position="1025"/>
        <end position="1036"/>
    </location>
</feature>
<keyword evidence="3" id="KW-0863">Zinc-finger</keyword>
<feature type="compositionally biased region" description="Pro residues" evidence="5">
    <location>
        <begin position="1302"/>
        <end position="1311"/>
    </location>
</feature>
<protein>
    <submittedName>
        <fullName evidence="8">Uncharacterized protein</fullName>
    </submittedName>
</protein>
<feature type="region of interest" description="Disordered" evidence="5">
    <location>
        <begin position="63"/>
        <end position="85"/>
    </location>
</feature>
<dbReference type="Pfam" id="PF23450">
    <property type="entry name" value="KIAA2026_hel"/>
    <property type="match status" value="1"/>
</dbReference>
<feature type="compositionally biased region" description="Basic residues" evidence="5">
    <location>
        <begin position="803"/>
        <end position="813"/>
    </location>
</feature>
<dbReference type="EMBL" id="JAWQEG010006109">
    <property type="protein sequence ID" value="KAK3855736.1"/>
    <property type="molecule type" value="Genomic_DNA"/>
</dbReference>
<feature type="compositionally biased region" description="Low complexity" evidence="5">
    <location>
        <begin position="1261"/>
        <end position="1272"/>
    </location>
</feature>
<feature type="compositionally biased region" description="Polar residues" evidence="5">
    <location>
        <begin position="263"/>
        <end position="280"/>
    </location>
</feature>
<feature type="compositionally biased region" description="Basic residues" evidence="5">
    <location>
        <begin position="901"/>
        <end position="910"/>
    </location>
</feature>
<feature type="compositionally biased region" description="Basic and acidic residues" evidence="5">
    <location>
        <begin position="1176"/>
        <end position="1191"/>
    </location>
</feature>
<feature type="compositionally biased region" description="Low complexity" evidence="5">
    <location>
        <begin position="247"/>
        <end position="262"/>
    </location>
</feature>
<feature type="region of interest" description="Disordered" evidence="5">
    <location>
        <begin position="937"/>
        <end position="992"/>
    </location>
</feature>
<evidence type="ECO:0000259" key="7">
    <source>
        <dbReference type="PROSITE" id="PS50157"/>
    </source>
</evidence>
<dbReference type="InterPro" id="IPR036427">
    <property type="entry name" value="Bromodomain-like_sf"/>
</dbReference>
<feature type="coiled-coil region" evidence="4">
    <location>
        <begin position="497"/>
        <end position="525"/>
    </location>
</feature>
<feature type="region of interest" description="Disordered" evidence="5">
    <location>
        <begin position="1222"/>
        <end position="1321"/>
    </location>
</feature>
<dbReference type="Proteomes" id="UP001286313">
    <property type="component" value="Unassembled WGS sequence"/>
</dbReference>
<evidence type="ECO:0000259" key="6">
    <source>
        <dbReference type="PROSITE" id="PS50014"/>
    </source>
</evidence>
<feature type="domain" description="Bromo" evidence="6">
    <location>
        <begin position="353"/>
        <end position="425"/>
    </location>
</feature>
<evidence type="ECO:0000256" key="2">
    <source>
        <dbReference type="PROSITE-ProRule" id="PRU00035"/>
    </source>
</evidence>
<feature type="region of interest" description="Disordered" evidence="5">
    <location>
        <begin position="1152"/>
        <end position="1191"/>
    </location>
</feature>
<feature type="compositionally biased region" description="Basic and acidic residues" evidence="5">
    <location>
        <begin position="1225"/>
        <end position="1237"/>
    </location>
</feature>
<feature type="compositionally biased region" description="Basic residues" evidence="5">
    <location>
        <begin position="775"/>
        <end position="787"/>
    </location>
</feature>
<feature type="region of interest" description="Disordered" evidence="5">
    <location>
        <begin position="153"/>
        <end position="198"/>
    </location>
</feature>
<keyword evidence="9" id="KW-1185">Reference proteome</keyword>
<dbReference type="Pfam" id="PF00439">
    <property type="entry name" value="Bromodomain"/>
    <property type="match status" value="1"/>
</dbReference>
<feature type="compositionally biased region" description="Low complexity" evidence="5">
    <location>
        <begin position="186"/>
        <end position="197"/>
    </location>
</feature>
<feature type="compositionally biased region" description="Basic and acidic residues" evidence="5">
    <location>
        <begin position="947"/>
        <end position="968"/>
    </location>
</feature>
<feature type="compositionally biased region" description="Basic and acidic residues" evidence="5">
    <location>
        <begin position="1094"/>
        <end position="1113"/>
    </location>
</feature>
<dbReference type="SUPFAM" id="SSF47370">
    <property type="entry name" value="Bromodomain"/>
    <property type="match status" value="1"/>
</dbReference>
<organism evidence="8 9">
    <name type="scientific">Petrolisthes cinctipes</name>
    <name type="common">Flat porcelain crab</name>
    <dbReference type="NCBI Taxonomy" id="88211"/>
    <lineage>
        <taxon>Eukaryota</taxon>
        <taxon>Metazoa</taxon>
        <taxon>Ecdysozoa</taxon>
        <taxon>Arthropoda</taxon>
        <taxon>Crustacea</taxon>
        <taxon>Multicrustacea</taxon>
        <taxon>Malacostraca</taxon>
        <taxon>Eumalacostraca</taxon>
        <taxon>Eucarida</taxon>
        <taxon>Decapoda</taxon>
        <taxon>Pleocyemata</taxon>
        <taxon>Anomura</taxon>
        <taxon>Galatheoidea</taxon>
        <taxon>Porcellanidae</taxon>
        <taxon>Petrolisthes</taxon>
    </lineage>
</organism>
<evidence type="ECO:0000256" key="3">
    <source>
        <dbReference type="PROSITE-ProRule" id="PRU00042"/>
    </source>
</evidence>